<evidence type="ECO:0000259" key="1">
    <source>
        <dbReference type="PROSITE" id="PS51819"/>
    </source>
</evidence>
<sequence>MLSHVFIGVNEFERAFAFYSAVLAELGLALKFREDDRPWAGWMKPGVARPLFLVGKPFDGAPAVAGNGQMIALLAADRATVDRVHATALAHGAACEGPPGLRPEYHANYYGAYFRDLEGNKFCVCCHDTA</sequence>
<dbReference type="PANTHER" id="PTHR35006">
    <property type="entry name" value="GLYOXALASE FAMILY PROTEIN (AFU_ORTHOLOGUE AFUA_5G14830)"/>
    <property type="match status" value="1"/>
</dbReference>
<dbReference type="CDD" id="cd07262">
    <property type="entry name" value="VOC_like"/>
    <property type="match status" value="1"/>
</dbReference>
<dbReference type="GeneID" id="69970841"/>
<dbReference type="Gene3D" id="3.10.180.10">
    <property type="entry name" value="2,3-Dihydroxybiphenyl 1,2-Dioxygenase, domain 1"/>
    <property type="match status" value="1"/>
</dbReference>
<dbReference type="InterPro" id="IPR037523">
    <property type="entry name" value="VOC_core"/>
</dbReference>
<organism evidence="2 3">
    <name type="scientific">Paraburkholderia caribensis MBA4</name>
    <dbReference type="NCBI Taxonomy" id="1323664"/>
    <lineage>
        <taxon>Bacteria</taxon>
        <taxon>Pseudomonadati</taxon>
        <taxon>Pseudomonadota</taxon>
        <taxon>Betaproteobacteria</taxon>
        <taxon>Burkholderiales</taxon>
        <taxon>Burkholderiaceae</taxon>
        <taxon>Paraburkholderia</taxon>
    </lineage>
</organism>
<feature type="domain" description="VOC" evidence="1">
    <location>
        <begin position="1"/>
        <end position="127"/>
    </location>
</feature>
<accession>A0A0P0RFA1</accession>
<dbReference type="Proteomes" id="UP000019146">
    <property type="component" value="Chromosome 2"/>
</dbReference>
<reference evidence="2 3" key="1">
    <citation type="journal article" date="2014" name="Genome Announc.">
        <title>Draft Genome Sequence of the Haloacid-Degrading Burkholderia caribensis Strain MBA4.</title>
        <authorList>
            <person name="Pan Y."/>
            <person name="Kong K.F."/>
            <person name="Tsang J.S."/>
        </authorList>
    </citation>
    <scope>NUCLEOTIDE SEQUENCE [LARGE SCALE GENOMIC DNA]</scope>
    <source>
        <strain evidence="2 3">MBA4</strain>
    </source>
</reference>
<gene>
    <name evidence="2" type="ORF">K788_0003166</name>
</gene>
<dbReference type="RefSeq" id="WP_035988506.1">
    <property type="nucleotide sequence ID" value="NZ_CP012747.1"/>
</dbReference>
<dbReference type="PROSITE" id="PS51819">
    <property type="entry name" value="VOC"/>
    <property type="match status" value="1"/>
</dbReference>
<dbReference type="PANTHER" id="PTHR35006:SF1">
    <property type="entry name" value="BLL2941 PROTEIN"/>
    <property type="match status" value="1"/>
</dbReference>
<dbReference type="SUPFAM" id="SSF54593">
    <property type="entry name" value="Glyoxalase/Bleomycin resistance protein/Dihydroxybiphenyl dioxygenase"/>
    <property type="match status" value="1"/>
</dbReference>
<dbReference type="AlphaFoldDB" id="A0A0P0RFA1"/>
<evidence type="ECO:0000313" key="3">
    <source>
        <dbReference type="Proteomes" id="UP000019146"/>
    </source>
</evidence>
<dbReference type="InterPro" id="IPR029068">
    <property type="entry name" value="Glyas_Bleomycin-R_OHBP_Dase"/>
</dbReference>
<dbReference type="GO" id="GO:0016829">
    <property type="term" value="F:lyase activity"/>
    <property type="evidence" value="ECO:0007669"/>
    <property type="project" value="UniProtKB-KW"/>
</dbReference>
<dbReference type="KEGG" id="bcai:K788_0003166"/>
<dbReference type="EMBL" id="CP012747">
    <property type="protein sequence ID" value="ALL66935.1"/>
    <property type="molecule type" value="Genomic_DNA"/>
</dbReference>
<dbReference type="InterPro" id="IPR004360">
    <property type="entry name" value="Glyas_Fos-R_dOase_dom"/>
</dbReference>
<name>A0A0P0RFA1_9BURK</name>
<keyword evidence="2" id="KW-0456">Lyase</keyword>
<evidence type="ECO:0000313" key="2">
    <source>
        <dbReference type="EMBL" id="ALL66935.1"/>
    </source>
</evidence>
<dbReference type="Pfam" id="PF00903">
    <property type="entry name" value="Glyoxalase"/>
    <property type="match status" value="1"/>
</dbReference>
<proteinExistence type="predicted"/>
<protein>
    <submittedName>
        <fullName evidence="2">Lactoylglutathione lyase</fullName>
    </submittedName>
</protein>